<dbReference type="OrthoDB" id="3468585at2"/>
<feature type="transmembrane region" description="Helical" evidence="2">
    <location>
        <begin position="292"/>
        <end position="309"/>
    </location>
</feature>
<feature type="compositionally biased region" description="Pro residues" evidence="1">
    <location>
        <begin position="249"/>
        <end position="261"/>
    </location>
</feature>
<protein>
    <recommendedName>
        <fullName evidence="6">Neocarzinostatin family protein</fullName>
    </recommendedName>
</protein>
<feature type="compositionally biased region" description="Pro residues" evidence="1">
    <location>
        <begin position="161"/>
        <end position="176"/>
    </location>
</feature>
<feature type="region of interest" description="Disordered" evidence="1">
    <location>
        <begin position="152"/>
        <end position="274"/>
    </location>
</feature>
<proteinExistence type="predicted"/>
<dbReference type="EMBL" id="FZOR01000029">
    <property type="protein sequence ID" value="SNT43099.1"/>
    <property type="molecule type" value="Genomic_DNA"/>
</dbReference>
<evidence type="ECO:0008006" key="6">
    <source>
        <dbReference type="Google" id="ProtNLM"/>
    </source>
</evidence>
<feature type="chain" id="PRO_5039287200" description="Neocarzinostatin family protein" evidence="3">
    <location>
        <begin position="22"/>
        <end position="339"/>
    </location>
</feature>
<evidence type="ECO:0000256" key="3">
    <source>
        <dbReference type="SAM" id="SignalP"/>
    </source>
</evidence>
<evidence type="ECO:0000313" key="4">
    <source>
        <dbReference type="EMBL" id="SNT43099.1"/>
    </source>
</evidence>
<feature type="compositionally biased region" description="Basic residues" evidence="1">
    <location>
        <begin position="323"/>
        <end position="339"/>
    </location>
</feature>
<accession>A0A239MMP1</accession>
<dbReference type="RefSeq" id="WP_143228123.1">
    <property type="nucleotide sequence ID" value="NZ_FZOR01000029.1"/>
</dbReference>
<gene>
    <name evidence="4" type="ORF">SAMN05443665_102941</name>
</gene>
<feature type="compositionally biased region" description="Low complexity" evidence="1">
    <location>
        <begin position="188"/>
        <end position="205"/>
    </location>
</feature>
<organism evidence="4 5">
    <name type="scientific">Actinomadura meyerae</name>
    <dbReference type="NCBI Taxonomy" id="240840"/>
    <lineage>
        <taxon>Bacteria</taxon>
        <taxon>Bacillati</taxon>
        <taxon>Actinomycetota</taxon>
        <taxon>Actinomycetes</taxon>
        <taxon>Streptosporangiales</taxon>
        <taxon>Thermomonosporaceae</taxon>
        <taxon>Actinomadura</taxon>
    </lineage>
</organism>
<keyword evidence="5" id="KW-1185">Reference proteome</keyword>
<evidence type="ECO:0000256" key="2">
    <source>
        <dbReference type="SAM" id="Phobius"/>
    </source>
</evidence>
<evidence type="ECO:0000256" key="1">
    <source>
        <dbReference type="SAM" id="MobiDB-lite"/>
    </source>
</evidence>
<dbReference type="Proteomes" id="UP000198318">
    <property type="component" value="Unassembled WGS sequence"/>
</dbReference>
<keyword evidence="2" id="KW-1133">Transmembrane helix</keyword>
<name>A0A239MMP1_9ACTN</name>
<feature type="compositionally biased region" description="Basic residues" evidence="1">
    <location>
        <begin position="178"/>
        <end position="187"/>
    </location>
</feature>
<evidence type="ECO:0000313" key="5">
    <source>
        <dbReference type="Proteomes" id="UP000198318"/>
    </source>
</evidence>
<dbReference type="AlphaFoldDB" id="A0A239MMP1"/>
<keyword evidence="3" id="KW-0732">Signal</keyword>
<sequence>MLCRSAIKPVFIGLGAAAVLAAGGASAIAAEAASPELTITVDAQKQSEPGKPISVTATVATSEDTASAVHISEVKLTSGTTGVDPKVIQGCDFEKTLCDFGEVNTTNETATSVVDVSGKFDAPVTVTVTMTVTGNFGEEPSEATSEPVALTFNPVKADPPTETPTDPPTTTPPPTSKPTKKPTKKPTSRTPSKPSPTPTKSAAASGSGGGGSSSSGSGSSSSGSGGGYVPPSPNSSFDPRNPQVALPPIQAPNPSVAPSPVPGSGTPQSRLQGNKAPVAQDVTFERMASTQIAWLAALLVAFSLLLTQLRLGRRRVPAGAAAKRPKGTHRRPRRGMFGK</sequence>
<keyword evidence="2" id="KW-0812">Transmembrane</keyword>
<feature type="signal peptide" evidence="3">
    <location>
        <begin position="1"/>
        <end position="21"/>
    </location>
</feature>
<feature type="region of interest" description="Disordered" evidence="1">
    <location>
        <begin position="317"/>
        <end position="339"/>
    </location>
</feature>
<keyword evidence="2" id="KW-0472">Membrane</keyword>
<reference evidence="4 5" key="1">
    <citation type="submission" date="2017-06" db="EMBL/GenBank/DDBJ databases">
        <authorList>
            <person name="Kim H.J."/>
            <person name="Triplett B.A."/>
        </authorList>
    </citation>
    <scope>NUCLEOTIDE SEQUENCE [LARGE SCALE GENOMIC DNA]</scope>
    <source>
        <strain evidence="4 5">DSM 44715</strain>
    </source>
</reference>